<dbReference type="Gene3D" id="2.60.40.420">
    <property type="entry name" value="Cupredoxins - blue copper proteins"/>
    <property type="match status" value="1"/>
</dbReference>
<evidence type="ECO:0000259" key="3">
    <source>
        <dbReference type="Pfam" id="PF07732"/>
    </source>
</evidence>
<dbReference type="GO" id="GO:0005507">
    <property type="term" value="F:copper ion binding"/>
    <property type="evidence" value="ECO:0007669"/>
    <property type="project" value="InterPro"/>
</dbReference>
<name>A0AAW2M4E5_SESRA</name>
<sequence>MVPLLKLAVVFACFAIAAAESPYRFYTWNVTYGTIYPLGDPQQGILINGLFPGPDIYSVTNDNIIVNVFNSLDEPFLIHWYEPPTR</sequence>
<reference evidence="4" key="1">
    <citation type="submission" date="2020-06" db="EMBL/GenBank/DDBJ databases">
        <authorList>
            <person name="Li T."/>
            <person name="Hu X."/>
            <person name="Zhang T."/>
            <person name="Song X."/>
            <person name="Zhang H."/>
            <person name="Dai N."/>
            <person name="Sheng W."/>
            <person name="Hou X."/>
            <person name="Wei L."/>
        </authorList>
    </citation>
    <scope>NUCLEOTIDE SEQUENCE</scope>
    <source>
        <strain evidence="4">G02</strain>
        <tissue evidence="4">Leaf</tissue>
    </source>
</reference>
<reference evidence="4" key="2">
    <citation type="journal article" date="2024" name="Plant">
        <title>Genomic evolution and insights into agronomic trait innovations of Sesamum species.</title>
        <authorList>
            <person name="Miao H."/>
            <person name="Wang L."/>
            <person name="Qu L."/>
            <person name="Liu H."/>
            <person name="Sun Y."/>
            <person name="Le M."/>
            <person name="Wang Q."/>
            <person name="Wei S."/>
            <person name="Zheng Y."/>
            <person name="Lin W."/>
            <person name="Duan Y."/>
            <person name="Cao H."/>
            <person name="Xiong S."/>
            <person name="Wang X."/>
            <person name="Wei L."/>
            <person name="Li C."/>
            <person name="Ma Q."/>
            <person name="Ju M."/>
            <person name="Zhao R."/>
            <person name="Li G."/>
            <person name="Mu C."/>
            <person name="Tian Q."/>
            <person name="Mei H."/>
            <person name="Zhang T."/>
            <person name="Gao T."/>
            <person name="Zhang H."/>
        </authorList>
    </citation>
    <scope>NUCLEOTIDE SEQUENCE</scope>
    <source>
        <strain evidence="4">G02</strain>
    </source>
</reference>
<evidence type="ECO:0000313" key="4">
    <source>
        <dbReference type="EMBL" id="KAL0325957.1"/>
    </source>
</evidence>
<dbReference type="EMBL" id="JACGWJ010000023">
    <property type="protein sequence ID" value="KAL0325957.1"/>
    <property type="molecule type" value="Genomic_DNA"/>
</dbReference>
<feature type="chain" id="PRO_5043777757" evidence="2">
    <location>
        <begin position="20"/>
        <end position="86"/>
    </location>
</feature>
<evidence type="ECO:0000256" key="2">
    <source>
        <dbReference type="SAM" id="SignalP"/>
    </source>
</evidence>
<organism evidence="4">
    <name type="scientific">Sesamum radiatum</name>
    <name type="common">Black benniseed</name>
    <dbReference type="NCBI Taxonomy" id="300843"/>
    <lineage>
        <taxon>Eukaryota</taxon>
        <taxon>Viridiplantae</taxon>
        <taxon>Streptophyta</taxon>
        <taxon>Embryophyta</taxon>
        <taxon>Tracheophyta</taxon>
        <taxon>Spermatophyta</taxon>
        <taxon>Magnoliopsida</taxon>
        <taxon>eudicotyledons</taxon>
        <taxon>Gunneridae</taxon>
        <taxon>Pentapetalae</taxon>
        <taxon>asterids</taxon>
        <taxon>lamiids</taxon>
        <taxon>Lamiales</taxon>
        <taxon>Pedaliaceae</taxon>
        <taxon>Sesamum</taxon>
    </lineage>
</organism>
<dbReference type="InterPro" id="IPR011707">
    <property type="entry name" value="Cu-oxidase-like_N"/>
</dbReference>
<dbReference type="Pfam" id="PF07732">
    <property type="entry name" value="Cu-oxidase_3"/>
    <property type="match status" value="1"/>
</dbReference>
<protein>
    <submittedName>
        <fullName evidence="4">L-ascorbate oxidase</fullName>
    </submittedName>
</protein>
<dbReference type="AlphaFoldDB" id="A0AAW2M4E5"/>
<proteinExistence type="inferred from homology"/>
<dbReference type="SUPFAM" id="SSF49503">
    <property type="entry name" value="Cupredoxins"/>
    <property type="match status" value="1"/>
</dbReference>
<evidence type="ECO:0000256" key="1">
    <source>
        <dbReference type="ARBA" id="ARBA00010609"/>
    </source>
</evidence>
<gene>
    <name evidence="4" type="ORF">Sradi_5165000</name>
</gene>
<comment type="caution">
    <text evidence="4">The sequence shown here is derived from an EMBL/GenBank/DDBJ whole genome shotgun (WGS) entry which is preliminary data.</text>
</comment>
<comment type="similarity">
    <text evidence="1">Belongs to the multicopper oxidase family.</text>
</comment>
<accession>A0AAW2M4E5</accession>
<keyword evidence="2" id="KW-0732">Signal</keyword>
<feature type="domain" description="Plastocyanin-like" evidence="3">
    <location>
        <begin position="29"/>
        <end position="80"/>
    </location>
</feature>
<dbReference type="InterPro" id="IPR008972">
    <property type="entry name" value="Cupredoxin"/>
</dbReference>
<feature type="signal peptide" evidence="2">
    <location>
        <begin position="1"/>
        <end position="19"/>
    </location>
</feature>